<dbReference type="InterPro" id="IPR036188">
    <property type="entry name" value="FAD/NAD-bd_sf"/>
</dbReference>
<evidence type="ECO:0000256" key="1">
    <source>
        <dbReference type="ARBA" id="ARBA00005272"/>
    </source>
</evidence>
<dbReference type="InterPro" id="IPR014710">
    <property type="entry name" value="RmlC-like_jellyroll"/>
</dbReference>
<proteinExistence type="inferred from homology"/>
<dbReference type="Pfam" id="PF07992">
    <property type="entry name" value="Pyr_redox_2"/>
    <property type="match status" value="1"/>
</dbReference>
<evidence type="ECO:0000313" key="7">
    <source>
        <dbReference type="EMBL" id="RVX71520.1"/>
    </source>
</evidence>
<dbReference type="InterPro" id="IPR045024">
    <property type="entry name" value="NDH-2"/>
</dbReference>
<evidence type="ECO:0000256" key="4">
    <source>
        <dbReference type="ARBA" id="ARBA00023002"/>
    </source>
</evidence>
<comment type="caution">
    <text evidence="7">The sequence shown here is derived from an EMBL/GenBank/DDBJ whole genome shotgun (WGS) entry which is preliminary data.</text>
</comment>
<evidence type="ECO:0000256" key="5">
    <source>
        <dbReference type="ARBA" id="ARBA00023027"/>
    </source>
</evidence>
<dbReference type="Proteomes" id="UP000288859">
    <property type="component" value="Unassembled WGS sequence"/>
</dbReference>
<keyword evidence="4" id="KW-0560">Oxidoreductase</keyword>
<sequence>MAPDMQMRWQDQKVVKKDGLWMVEGRPFPRLEPVFQESPANAPNHYILATKVVSPVNSATPPHTHGGAAVTAIMTKGKMLNQMVCPCHEPDSQGTGPKIYSVGDSWYEPPGCHHVRSETVGDEDAEFTAIFMVEKETVDKQGLMGLVVIDAAVEEAKKASDALPIPMLYDTNIILILNNLHLIFCKKKSNMSKNLVVIGAGFAGLWSAIAARRLIHLHGDGATGVKVTLVAPEPKLVVRPRLYEKDAGSMTAPLTELFNVIGVKFVQGSVEKINTGARSLDVVDSAGKHFNLAYDRLVLAAGSSLVKPNIPGLREHSFNIDQLEGAERFENHLKGLASLSPSTARNTVVVVGGGFTGIEIAAELPARLRSILGDNVKTRVVVVERSADIGPDLGAGPRPTITQALTEMGVEIKTGFGVTSIDANGVVTSSGERIESSTVIWTAGMEASALTKQIEGEKDRLGRIHVDRNLRVPQCKDVFATGDTALAATDDEGHFAMMSCQHALRLGRSSGHNAAADLLGAELLPYSQVPYGTCLDLGPWGSMVSAGWERNVIISGSHAKPIKQHVNGCLIYPPKPDMMEAFAQADPQGPLPDLSAFAPVADLSAVASLA</sequence>
<dbReference type="SUPFAM" id="SSF51905">
    <property type="entry name" value="FAD/NAD(P)-binding domain"/>
    <property type="match status" value="1"/>
</dbReference>
<protein>
    <recommendedName>
        <fullName evidence="6">FAD/NAD(P)-binding domain-containing protein</fullName>
    </recommendedName>
</protein>
<organism evidence="7 8">
    <name type="scientific">Exophiala mesophila</name>
    <name type="common">Black yeast-like fungus</name>
    <dbReference type="NCBI Taxonomy" id="212818"/>
    <lineage>
        <taxon>Eukaryota</taxon>
        <taxon>Fungi</taxon>
        <taxon>Dikarya</taxon>
        <taxon>Ascomycota</taxon>
        <taxon>Pezizomycotina</taxon>
        <taxon>Eurotiomycetes</taxon>
        <taxon>Chaetothyriomycetidae</taxon>
        <taxon>Chaetothyriales</taxon>
        <taxon>Herpotrichiellaceae</taxon>
        <taxon>Exophiala</taxon>
    </lineage>
</organism>
<feature type="domain" description="FAD/NAD(P)-binding" evidence="6">
    <location>
        <begin position="194"/>
        <end position="505"/>
    </location>
</feature>
<dbReference type="OrthoDB" id="5376590at2759"/>
<dbReference type="Gene3D" id="3.50.50.100">
    <property type="match status" value="1"/>
</dbReference>
<evidence type="ECO:0000256" key="3">
    <source>
        <dbReference type="ARBA" id="ARBA00022827"/>
    </source>
</evidence>
<dbReference type="GO" id="GO:0003954">
    <property type="term" value="F:NADH dehydrogenase activity"/>
    <property type="evidence" value="ECO:0007669"/>
    <property type="project" value="InterPro"/>
</dbReference>
<keyword evidence="5" id="KW-0520">NAD</keyword>
<keyword evidence="2" id="KW-0285">Flavoprotein</keyword>
<gene>
    <name evidence="7" type="ORF">B0A52_05092</name>
</gene>
<dbReference type="PANTHER" id="PTHR43706">
    <property type="entry name" value="NADH DEHYDROGENASE"/>
    <property type="match status" value="1"/>
</dbReference>
<dbReference type="Gene3D" id="2.60.120.10">
    <property type="entry name" value="Jelly Rolls"/>
    <property type="match status" value="1"/>
</dbReference>
<keyword evidence="3" id="KW-0274">FAD</keyword>
<dbReference type="SUPFAM" id="SSF51182">
    <property type="entry name" value="RmlC-like cupins"/>
    <property type="match status" value="1"/>
</dbReference>
<dbReference type="InterPro" id="IPR011051">
    <property type="entry name" value="RmlC_Cupin_sf"/>
</dbReference>
<evidence type="ECO:0000313" key="8">
    <source>
        <dbReference type="Proteomes" id="UP000288859"/>
    </source>
</evidence>
<dbReference type="AlphaFoldDB" id="A0A438N710"/>
<dbReference type="PANTHER" id="PTHR43706:SF45">
    <property type="entry name" value="NADH DEHYDROGENASE-LIKE PROTEIN RV1812C"/>
    <property type="match status" value="1"/>
</dbReference>
<comment type="similarity">
    <text evidence="1">Belongs to the NADH dehydrogenase family.</text>
</comment>
<dbReference type="InterPro" id="IPR023753">
    <property type="entry name" value="FAD/NAD-binding_dom"/>
</dbReference>
<dbReference type="EMBL" id="NAJM01000017">
    <property type="protein sequence ID" value="RVX71520.1"/>
    <property type="molecule type" value="Genomic_DNA"/>
</dbReference>
<evidence type="ECO:0000259" key="6">
    <source>
        <dbReference type="Pfam" id="PF07992"/>
    </source>
</evidence>
<dbReference type="VEuPathDB" id="FungiDB:PV10_05949"/>
<dbReference type="PRINTS" id="PR00411">
    <property type="entry name" value="PNDRDTASEI"/>
</dbReference>
<dbReference type="PRINTS" id="PR00368">
    <property type="entry name" value="FADPNR"/>
</dbReference>
<name>A0A438N710_EXOME</name>
<accession>A0A438N710</accession>
<evidence type="ECO:0000256" key="2">
    <source>
        <dbReference type="ARBA" id="ARBA00022630"/>
    </source>
</evidence>
<reference evidence="7 8" key="1">
    <citation type="submission" date="2017-03" db="EMBL/GenBank/DDBJ databases">
        <title>Genomes of endolithic fungi from Antarctica.</title>
        <authorList>
            <person name="Coleine C."/>
            <person name="Masonjones S."/>
            <person name="Stajich J.E."/>
        </authorList>
    </citation>
    <scope>NUCLEOTIDE SEQUENCE [LARGE SCALE GENOMIC DNA]</scope>
    <source>
        <strain evidence="7 8">CCFEE 6314</strain>
    </source>
</reference>